<evidence type="ECO:0000313" key="5">
    <source>
        <dbReference type="Proteomes" id="UP000215616"/>
    </source>
</evidence>
<dbReference type="SUPFAM" id="SSF54427">
    <property type="entry name" value="NTF2-like"/>
    <property type="match status" value="1"/>
</dbReference>
<evidence type="ECO:0000259" key="2">
    <source>
        <dbReference type="Pfam" id="PF04542"/>
    </source>
</evidence>
<dbReference type="InterPro" id="IPR052704">
    <property type="entry name" value="ECF_Sigma-70_Domain"/>
</dbReference>
<dbReference type="AlphaFoldDB" id="A0A258DED5"/>
<dbReference type="EMBL" id="NCDQ01000012">
    <property type="protein sequence ID" value="OYX06129.1"/>
    <property type="molecule type" value="Genomic_DNA"/>
</dbReference>
<dbReference type="InterPro" id="IPR036388">
    <property type="entry name" value="WH-like_DNA-bd_sf"/>
</dbReference>
<reference evidence="4 5" key="1">
    <citation type="submission" date="2017-03" db="EMBL/GenBank/DDBJ databases">
        <title>Lifting the veil on microbial sulfur biogeochemistry in mining wastewaters.</title>
        <authorList>
            <person name="Kantor R.S."/>
            <person name="Colenbrander Nelson T."/>
            <person name="Marshall S."/>
            <person name="Bennett D."/>
            <person name="Apte S."/>
            <person name="Camacho D."/>
            <person name="Thomas B.C."/>
            <person name="Warren L.A."/>
            <person name="Banfield J.F."/>
        </authorList>
    </citation>
    <scope>NUCLEOTIDE SEQUENCE [LARGE SCALE GENOMIC DNA]</scope>
    <source>
        <strain evidence="4">32-67-7</strain>
    </source>
</reference>
<proteinExistence type="predicted"/>
<evidence type="ECO:0000256" key="1">
    <source>
        <dbReference type="ARBA" id="ARBA00011344"/>
    </source>
</evidence>
<dbReference type="Gene3D" id="3.10.450.50">
    <property type="match status" value="1"/>
</dbReference>
<dbReference type="InterPro" id="IPR007627">
    <property type="entry name" value="RNA_pol_sigma70_r2"/>
</dbReference>
<dbReference type="InterPro" id="IPR013249">
    <property type="entry name" value="RNA_pol_sigma70_r4_t2"/>
</dbReference>
<dbReference type="GO" id="GO:0003677">
    <property type="term" value="F:DNA binding"/>
    <property type="evidence" value="ECO:0007669"/>
    <property type="project" value="InterPro"/>
</dbReference>
<dbReference type="PANTHER" id="PTHR30173">
    <property type="entry name" value="SIGMA 19 FACTOR"/>
    <property type="match status" value="1"/>
</dbReference>
<dbReference type="Gene3D" id="1.10.1740.10">
    <property type="match status" value="1"/>
</dbReference>
<dbReference type="InterPro" id="IPR014284">
    <property type="entry name" value="RNA_pol_sigma-70_dom"/>
</dbReference>
<evidence type="ECO:0000313" key="4">
    <source>
        <dbReference type="EMBL" id="OYX06129.1"/>
    </source>
</evidence>
<feature type="domain" description="RNA polymerase sigma factor 70 region 4 type 2" evidence="3">
    <location>
        <begin position="109"/>
        <end position="159"/>
    </location>
</feature>
<dbReference type="InterPro" id="IPR032710">
    <property type="entry name" value="NTF2-like_dom_sf"/>
</dbReference>
<dbReference type="InterPro" id="IPR013324">
    <property type="entry name" value="RNA_pol_sigma_r3/r4-like"/>
</dbReference>
<dbReference type="InterPro" id="IPR013325">
    <property type="entry name" value="RNA_pol_sigma_r2"/>
</dbReference>
<comment type="caution">
    <text evidence="4">The sequence shown here is derived from an EMBL/GenBank/DDBJ whole genome shotgun (WGS) entry which is preliminary data.</text>
</comment>
<dbReference type="GO" id="GO:0006352">
    <property type="term" value="P:DNA-templated transcription initiation"/>
    <property type="evidence" value="ECO:0007669"/>
    <property type="project" value="InterPro"/>
</dbReference>
<dbReference type="Pfam" id="PF08281">
    <property type="entry name" value="Sigma70_r4_2"/>
    <property type="match status" value="1"/>
</dbReference>
<dbReference type="GO" id="GO:0016987">
    <property type="term" value="F:sigma factor activity"/>
    <property type="evidence" value="ECO:0007669"/>
    <property type="project" value="InterPro"/>
</dbReference>
<sequence>MPAKNFFSDRFEADRGRLRGLAYRMRGSLPEAEDAVQEAWLRLSRTDASAVDNLSAWLTTVTSRVCLDMLRARKSRREDALDHDAPEPSVSAEDAIEHETILADSVGLALLVVLRSLAPAERIAFVLHDLFDMPFDQIAPIVERTPEAARQLASRARRRVRGEQTLDTNQAAQKSVVDAFLLASRTGDLAGLMAVLDPDVVVRADSVAGGGQTRELRGAQKVAAFYDGKAQTARTALVDGAVGAVVAPLGRLLMVLDVRVDDGRIVEILVTGDPARLKTIALQTL</sequence>
<dbReference type="Gene3D" id="1.10.10.10">
    <property type="entry name" value="Winged helix-like DNA-binding domain superfamily/Winged helix DNA-binding domain"/>
    <property type="match status" value="1"/>
</dbReference>
<gene>
    <name evidence="4" type="ORF">B7Z12_01470</name>
</gene>
<dbReference type="Proteomes" id="UP000215616">
    <property type="component" value="Unassembled WGS sequence"/>
</dbReference>
<organism evidence="4 5">
    <name type="scientific">Caulobacter vibrioides</name>
    <name type="common">Caulobacter crescentus</name>
    <dbReference type="NCBI Taxonomy" id="155892"/>
    <lineage>
        <taxon>Bacteria</taxon>
        <taxon>Pseudomonadati</taxon>
        <taxon>Pseudomonadota</taxon>
        <taxon>Alphaproteobacteria</taxon>
        <taxon>Caulobacterales</taxon>
        <taxon>Caulobacteraceae</taxon>
        <taxon>Caulobacter</taxon>
    </lineage>
</organism>
<protein>
    <submittedName>
        <fullName evidence="4">RNA polymerase subunit sigma-70</fullName>
    </submittedName>
</protein>
<dbReference type="Pfam" id="PF04542">
    <property type="entry name" value="Sigma70_r2"/>
    <property type="match status" value="1"/>
</dbReference>
<accession>A0A258DED5</accession>
<evidence type="ECO:0000259" key="3">
    <source>
        <dbReference type="Pfam" id="PF08281"/>
    </source>
</evidence>
<dbReference type="SUPFAM" id="SSF88659">
    <property type="entry name" value="Sigma3 and sigma4 domains of RNA polymerase sigma factors"/>
    <property type="match status" value="1"/>
</dbReference>
<dbReference type="NCBIfam" id="TIGR02937">
    <property type="entry name" value="sigma70-ECF"/>
    <property type="match status" value="1"/>
</dbReference>
<feature type="domain" description="RNA polymerase sigma-70 region 2" evidence="2">
    <location>
        <begin position="12"/>
        <end position="75"/>
    </location>
</feature>
<name>A0A258DED5_CAUVI</name>
<dbReference type="PANTHER" id="PTHR30173:SF43">
    <property type="entry name" value="ECF RNA POLYMERASE SIGMA FACTOR SIGI-RELATED"/>
    <property type="match status" value="1"/>
</dbReference>
<dbReference type="SUPFAM" id="SSF88946">
    <property type="entry name" value="Sigma2 domain of RNA polymerase sigma factors"/>
    <property type="match status" value="1"/>
</dbReference>
<comment type="subunit">
    <text evidence="1">Interacts transiently with the RNA polymerase catalytic core formed by RpoA, RpoB, RpoC and RpoZ (2 alpha, 1 beta, 1 beta' and 1 omega subunit) to form the RNA polymerase holoenzyme that can initiate transcription.</text>
</comment>